<dbReference type="Pfam" id="PF00857">
    <property type="entry name" value="Isochorismatase"/>
    <property type="match status" value="1"/>
</dbReference>
<dbReference type="InterPro" id="IPR050272">
    <property type="entry name" value="Isochorismatase-like_hydrls"/>
</dbReference>
<evidence type="ECO:0000256" key="1">
    <source>
        <dbReference type="ARBA" id="ARBA00022801"/>
    </source>
</evidence>
<dbReference type="InterPro" id="IPR000868">
    <property type="entry name" value="Isochorismatase-like_dom"/>
</dbReference>
<organism evidence="3 4">
    <name type="scientific">Vibrio marisflavi CECT 7928</name>
    <dbReference type="NCBI Taxonomy" id="634439"/>
    <lineage>
        <taxon>Bacteria</taxon>
        <taxon>Pseudomonadati</taxon>
        <taxon>Pseudomonadota</taxon>
        <taxon>Gammaproteobacteria</taxon>
        <taxon>Vibrionales</taxon>
        <taxon>Vibrionaceae</taxon>
        <taxon>Vibrio</taxon>
    </lineage>
</organism>
<feature type="domain" description="Isochorismatase-like" evidence="2">
    <location>
        <begin position="6"/>
        <end position="185"/>
    </location>
</feature>
<dbReference type="Gene3D" id="3.40.50.850">
    <property type="entry name" value="Isochorismatase-like"/>
    <property type="match status" value="1"/>
</dbReference>
<evidence type="ECO:0000313" key="4">
    <source>
        <dbReference type="Proteomes" id="UP000838748"/>
    </source>
</evidence>
<dbReference type="InterPro" id="IPR036380">
    <property type="entry name" value="Isochorismatase-like_sf"/>
</dbReference>
<dbReference type="EC" id="3.-.-.-" evidence="3"/>
<proteinExistence type="predicted"/>
<evidence type="ECO:0000313" key="3">
    <source>
        <dbReference type="EMBL" id="CAH0537700.1"/>
    </source>
</evidence>
<keyword evidence="4" id="KW-1185">Reference proteome</keyword>
<dbReference type="PANTHER" id="PTHR43540">
    <property type="entry name" value="PEROXYUREIDOACRYLATE/UREIDOACRYLATE AMIDOHYDROLASE-RELATED"/>
    <property type="match status" value="1"/>
</dbReference>
<name>A0ABN8E1V1_9VIBR</name>
<dbReference type="SUPFAM" id="SSF52499">
    <property type="entry name" value="Isochorismatase-like hydrolases"/>
    <property type="match status" value="1"/>
</dbReference>
<evidence type="ECO:0000259" key="2">
    <source>
        <dbReference type="Pfam" id="PF00857"/>
    </source>
</evidence>
<dbReference type="Proteomes" id="UP000838748">
    <property type="component" value="Unassembled WGS sequence"/>
</dbReference>
<keyword evidence="1 3" id="KW-0378">Hydrolase</keyword>
<accession>A0ABN8E1V1</accession>
<comment type="caution">
    <text evidence="3">The sequence shown here is derived from an EMBL/GenBank/DDBJ whole genome shotgun (WGS) entry which is preliminary data.</text>
</comment>
<dbReference type="CDD" id="cd00431">
    <property type="entry name" value="cysteine_hydrolases"/>
    <property type="match status" value="1"/>
</dbReference>
<dbReference type="RefSeq" id="WP_237360597.1">
    <property type="nucleotide sequence ID" value="NZ_CAKLDM010000001.1"/>
</dbReference>
<dbReference type="GO" id="GO:0016787">
    <property type="term" value="F:hydrolase activity"/>
    <property type="evidence" value="ECO:0007669"/>
    <property type="project" value="UniProtKB-KW"/>
</dbReference>
<dbReference type="PANTHER" id="PTHR43540:SF1">
    <property type="entry name" value="ISOCHORISMATASE HYDROLASE"/>
    <property type="match status" value="1"/>
</dbReference>
<sequence>MSNKKALIVIDFINDICHPKGKIPSCVSHSIEQNAVANANKALSYAREHNWLTILVKVGFESNYHAQPKTSPIFGQAHEYGVLSLDEFGTDFLDELDVCSSDFVLVKPRISPFYGTNLEAVLRANKIDELYISGVSTTWAIEATTREAHDRDYKVTVIEDACAAANKVEHNQSIETLSTIADIIAVDDLEG</sequence>
<protein>
    <submittedName>
        <fullName evidence="3">Isochorismatase family protein YecD</fullName>
        <ecNumber evidence="3">3.-.-.-</ecNumber>
    </submittedName>
</protein>
<dbReference type="EMBL" id="CAKLDM010000001">
    <property type="protein sequence ID" value="CAH0537700.1"/>
    <property type="molecule type" value="Genomic_DNA"/>
</dbReference>
<reference evidence="3" key="1">
    <citation type="submission" date="2021-11" db="EMBL/GenBank/DDBJ databases">
        <authorList>
            <person name="Rodrigo-Torres L."/>
            <person name="Arahal R. D."/>
            <person name="Lucena T."/>
        </authorList>
    </citation>
    <scope>NUCLEOTIDE SEQUENCE</scope>
    <source>
        <strain evidence="3">CECT 7928</strain>
    </source>
</reference>
<gene>
    <name evidence="3" type="primary">yecD_2</name>
    <name evidence="3" type="ORF">VMF7928_01252</name>
</gene>